<evidence type="ECO:0000313" key="2">
    <source>
        <dbReference type="Proteomes" id="UP001294412"/>
    </source>
</evidence>
<evidence type="ECO:0000313" key="1">
    <source>
        <dbReference type="EMBL" id="MDY8107528.1"/>
    </source>
</evidence>
<reference evidence="1 2" key="1">
    <citation type="submission" date="2023-12" db="EMBL/GenBank/DDBJ databases">
        <title>Description of Novel Strain Fulvimarina sp. 2208YS6-2-32 isolated from Uroteuthis (Photololigo) edulis.</title>
        <authorList>
            <person name="Park J.-S."/>
        </authorList>
    </citation>
    <scope>NUCLEOTIDE SEQUENCE [LARGE SCALE GENOMIC DNA]</scope>
    <source>
        <strain evidence="1 2">2208YS6-2-32</strain>
    </source>
</reference>
<accession>A0ABU5HYA1</accession>
<sequence>PRGTERLRITPTPLHDDTLVEHLKIALVETWQTLGIAFASDRPDAEECSSEVTPLVVSKAGG</sequence>
<protein>
    <submittedName>
        <fullName evidence="1">5-aminolevulinate synthase</fullName>
        <ecNumber evidence="1">2.3.1.37</ecNumber>
    </submittedName>
</protein>
<feature type="non-terminal residue" evidence="1">
    <location>
        <position position="1"/>
    </location>
</feature>
<keyword evidence="2" id="KW-1185">Reference proteome</keyword>
<dbReference type="Proteomes" id="UP001294412">
    <property type="component" value="Unassembled WGS sequence"/>
</dbReference>
<dbReference type="EC" id="2.3.1.37" evidence="1"/>
<keyword evidence="1" id="KW-0808">Transferase</keyword>
<comment type="caution">
    <text evidence="1">The sequence shown here is derived from an EMBL/GenBank/DDBJ whole genome shotgun (WGS) entry which is preliminary data.</text>
</comment>
<name>A0ABU5HYA1_9HYPH</name>
<dbReference type="GO" id="GO:0003870">
    <property type="term" value="F:5-aminolevulinate synthase activity"/>
    <property type="evidence" value="ECO:0007669"/>
    <property type="project" value="UniProtKB-EC"/>
</dbReference>
<gene>
    <name evidence="1" type="ORF">U0C82_00005</name>
</gene>
<keyword evidence="1" id="KW-0012">Acyltransferase</keyword>
<proteinExistence type="predicted"/>
<dbReference type="EMBL" id="JAXLPB010000001">
    <property type="protein sequence ID" value="MDY8107528.1"/>
    <property type="molecule type" value="Genomic_DNA"/>
</dbReference>
<organism evidence="1 2">
    <name type="scientific">Fulvimarina uroteuthidis</name>
    <dbReference type="NCBI Taxonomy" id="3098149"/>
    <lineage>
        <taxon>Bacteria</taxon>
        <taxon>Pseudomonadati</taxon>
        <taxon>Pseudomonadota</taxon>
        <taxon>Alphaproteobacteria</taxon>
        <taxon>Hyphomicrobiales</taxon>
        <taxon>Aurantimonadaceae</taxon>
        <taxon>Fulvimarina</taxon>
    </lineage>
</organism>